<evidence type="ECO:0000313" key="2">
    <source>
        <dbReference type="EMBL" id="KAF5701957.1"/>
    </source>
</evidence>
<evidence type="ECO:0000313" key="3">
    <source>
        <dbReference type="Proteomes" id="UP000544331"/>
    </source>
</evidence>
<dbReference type="OrthoDB" id="5357552at2759"/>
<organism evidence="2 3">
    <name type="scientific">Fusarium mundagurra</name>
    <dbReference type="NCBI Taxonomy" id="1567541"/>
    <lineage>
        <taxon>Eukaryota</taxon>
        <taxon>Fungi</taxon>
        <taxon>Dikarya</taxon>
        <taxon>Ascomycota</taxon>
        <taxon>Pezizomycotina</taxon>
        <taxon>Sordariomycetes</taxon>
        <taxon>Hypocreomycetidae</taxon>
        <taxon>Hypocreales</taxon>
        <taxon>Nectriaceae</taxon>
        <taxon>Fusarium</taxon>
        <taxon>Fusarium fujikuroi species complex</taxon>
    </lineage>
</organism>
<reference evidence="2 3" key="1">
    <citation type="submission" date="2020-05" db="EMBL/GenBank/DDBJ databases">
        <title>Identification and distribution of gene clusters putatively required for synthesis of sphingolipid metabolism inhibitors in phylogenetically diverse species of the filamentous fungus Fusarium.</title>
        <authorList>
            <person name="Kim H.-S."/>
            <person name="Busman M."/>
            <person name="Brown D.W."/>
            <person name="Divon H."/>
            <person name="Uhlig S."/>
            <person name="Proctor R.H."/>
        </authorList>
    </citation>
    <scope>NUCLEOTIDE SEQUENCE [LARGE SCALE GENOMIC DNA]</scope>
    <source>
        <strain evidence="2 3">NRRL 66235</strain>
    </source>
</reference>
<gene>
    <name evidence="2" type="ORF">FMUND_13676</name>
</gene>
<evidence type="ECO:0000256" key="1">
    <source>
        <dbReference type="SAM" id="MobiDB-lite"/>
    </source>
</evidence>
<protein>
    <submittedName>
        <fullName evidence="2">Uncharacterized protein</fullName>
    </submittedName>
</protein>
<feature type="region of interest" description="Disordered" evidence="1">
    <location>
        <begin position="19"/>
        <end position="59"/>
    </location>
</feature>
<dbReference type="Proteomes" id="UP000544331">
    <property type="component" value="Unassembled WGS sequence"/>
</dbReference>
<comment type="caution">
    <text evidence="2">The sequence shown here is derived from an EMBL/GenBank/DDBJ whole genome shotgun (WGS) entry which is preliminary data.</text>
</comment>
<proteinExistence type="predicted"/>
<sequence length="387" mass="40749">MNVNINCCCHDRCSCSGHGASGGESGKPPGRPTHQTGTSDDSLSKGVGTPGAIIDITTRPPNVWPGPRSKLYLPFLLIRANEGDLGARPLSGTFWESLDIIILPGVSATDAPARPPKNAQLGGVAQANKPNTLYVHVWNMGLAAAQEAIVEFYWFNPCLGFDSKNANLIARQVVILTPRGSHPSHRIVKCPVSWFPKFLNGGHECLLVRLFDPCSDPLNGPEWDARQNRHIGQRNIHVMTAAEAGMVGLAADGAVTPTAPTLGINVGPLFGGSAQVAVERAETESMPWLQLVTMQRKVVPQTGSAIGDVGITPPVPSGANLPNLGAIPNPGTVGLIGNSHGVSRDDQKVGFVTKDGNPGEGKAHVYRVIGIQDGQKFGGYTVVVLGD</sequence>
<accession>A0A8H5XZ30</accession>
<dbReference type="AlphaFoldDB" id="A0A8H5XZ30"/>
<keyword evidence="3" id="KW-1185">Reference proteome</keyword>
<dbReference type="EMBL" id="JAAOAN010000649">
    <property type="protein sequence ID" value="KAF5701957.1"/>
    <property type="molecule type" value="Genomic_DNA"/>
</dbReference>
<name>A0A8H5XZ30_9HYPO</name>